<evidence type="ECO:0000256" key="10">
    <source>
        <dbReference type="PIRSR" id="PIRSR036979-1"/>
    </source>
</evidence>
<dbReference type="InterPro" id="IPR006035">
    <property type="entry name" value="Ureohydrolase"/>
</dbReference>
<comment type="similarity">
    <text evidence="11 12">Belongs to the arginase family.</text>
</comment>
<evidence type="ECO:0000256" key="9">
    <source>
        <dbReference type="NCBIfam" id="TIGR01229"/>
    </source>
</evidence>
<dbReference type="PIRSF" id="PIRSF036979">
    <property type="entry name" value="Arginase"/>
    <property type="match status" value="1"/>
</dbReference>
<evidence type="ECO:0000256" key="3">
    <source>
        <dbReference type="ARBA" id="ARBA00018123"/>
    </source>
</evidence>
<keyword evidence="7 10" id="KW-0464">Manganese</keyword>
<evidence type="ECO:0000256" key="4">
    <source>
        <dbReference type="ARBA" id="ARBA00022503"/>
    </source>
</evidence>
<dbReference type="FunFam" id="3.40.800.10:FF:000012">
    <property type="entry name" value="Arginase"/>
    <property type="match status" value="1"/>
</dbReference>
<dbReference type="GO" id="GO:0004053">
    <property type="term" value="F:arginase activity"/>
    <property type="evidence" value="ECO:0007669"/>
    <property type="project" value="UniProtKB-UniRule"/>
</dbReference>
<feature type="binding site" evidence="10">
    <location>
        <position position="229"/>
    </location>
    <ligand>
        <name>Mn(2+)</name>
        <dbReference type="ChEBI" id="CHEBI:29035"/>
        <label>1</label>
    </ligand>
</feature>
<dbReference type="InterPro" id="IPR014033">
    <property type="entry name" value="Arginase"/>
</dbReference>
<dbReference type="PROSITE" id="PS01053">
    <property type="entry name" value="ARGINASE_1"/>
    <property type="match status" value="1"/>
</dbReference>
<dbReference type="GO" id="GO:0005737">
    <property type="term" value="C:cytoplasm"/>
    <property type="evidence" value="ECO:0007669"/>
    <property type="project" value="TreeGrafter"/>
</dbReference>
<dbReference type="Pfam" id="PF00491">
    <property type="entry name" value="Arginase"/>
    <property type="match status" value="1"/>
</dbReference>
<keyword evidence="5 10" id="KW-0479">Metal-binding</keyword>
<feature type="binding site" evidence="10">
    <location>
        <position position="128"/>
    </location>
    <ligand>
        <name>Mn(2+)</name>
        <dbReference type="ChEBI" id="CHEBI:29035"/>
        <label>1</label>
    </ligand>
</feature>
<evidence type="ECO:0000256" key="5">
    <source>
        <dbReference type="ARBA" id="ARBA00022723"/>
    </source>
</evidence>
<feature type="binding site" evidence="10">
    <location>
        <position position="132"/>
    </location>
    <ligand>
        <name>Mn(2+)</name>
        <dbReference type="ChEBI" id="CHEBI:29035"/>
        <label>1</label>
    </ligand>
</feature>
<dbReference type="AlphaFoldDB" id="A0A916REE9"/>
<keyword evidence="4 13" id="KW-0056">Arginine metabolism</keyword>
<comment type="caution">
    <text evidence="14">The sequence shown here is derived from an EMBL/GenBank/DDBJ whole genome shotgun (WGS) entry which is preliminary data.</text>
</comment>
<keyword evidence="15" id="KW-1185">Reference proteome</keyword>
<dbReference type="Gene3D" id="3.40.800.10">
    <property type="entry name" value="Ureohydrolase domain"/>
    <property type="match status" value="1"/>
</dbReference>
<comment type="cofactor">
    <cofactor evidence="10 13">
        <name>Mn(2+)</name>
        <dbReference type="ChEBI" id="CHEBI:29035"/>
    </cofactor>
    <text evidence="10 13">Binds 2 manganese ions per subunit.</text>
</comment>
<sequence>MPQRKGQSIALIGAPIEEGAGRQGCSMGPKALRVAGIQDALTALGHDVADNGDVSPRAVEIAFDGTANNPEIVTGFAREIAKAGETALNDGYTAVYLGGDHALSFGSVAAALRRADALRRALHVLWLDAHADFNTPQTSASGNMHGMPAAFFCGEPGFGEMLECPKLPAARYHLVGARSIDPAEVVLLEERGADVNDMGEIDDKGIGAVMRRILGEVERDDALLHVSFDIDFVDPDTAPGVGTTVPGGATFREAHLAMEMIGKTGRMISLDLVELNPFLDDRGKSARLMVELAASAFGRRIFDRPTQAA</sequence>
<dbReference type="Proteomes" id="UP000596977">
    <property type="component" value="Unassembled WGS sequence"/>
</dbReference>
<feature type="binding site" evidence="10">
    <location>
        <position position="130"/>
    </location>
    <ligand>
        <name>Mn(2+)</name>
        <dbReference type="ChEBI" id="CHEBI:29035"/>
        <label>1</label>
    </ligand>
</feature>
<keyword evidence="6 12" id="KW-0378">Hydrolase</keyword>
<feature type="binding site" evidence="10">
    <location>
        <position position="231"/>
    </location>
    <ligand>
        <name>Mn(2+)</name>
        <dbReference type="ChEBI" id="CHEBI:29035"/>
        <label>1</label>
    </ligand>
</feature>
<reference evidence="14 15" key="1">
    <citation type="journal article" date="2014" name="Int. J. Syst. Evol. Microbiol.">
        <title>Complete genome sequence of Corynebacterium casei LMG S-19264T (=DSM 44701T), isolated from a smear-ripened cheese.</title>
        <authorList>
            <consortium name="US DOE Joint Genome Institute (JGI-PGF)"/>
            <person name="Walter F."/>
            <person name="Albersmeier A."/>
            <person name="Kalinowski J."/>
            <person name="Ruckert C."/>
        </authorList>
    </citation>
    <scope>NUCLEOTIDE SEQUENCE [LARGE SCALE GENOMIC DNA]</scope>
    <source>
        <strain evidence="14 15">CGMCC 1.15896</strain>
    </source>
</reference>
<evidence type="ECO:0000256" key="12">
    <source>
        <dbReference type="RuleBase" id="RU003684"/>
    </source>
</evidence>
<dbReference type="OrthoDB" id="9788689at2"/>
<comment type="pathway">
    <text evidence="1">Nitrogen metabolism; urea cycle; L-ornithine and urea from L-arginine: step 1/1.</text>
</comment>
<dbReference type="PRINTS" id="PR00116">
    <property type="entry name" value="ARGINASE"/>
</dbReference>
<dbReference type="NCBIfam" id="TIGR01229">
    <property type="entry name" value="rocF_arginase"/>
    <property type="match status" value="1"/>
</dbReference>
<dbReference type="PANTHER" id="PTHR43782:SF3">
    <property type="entry name" value="ARGINASE"/>
    <property type="match status" value="1"/>
</dbReference>
<dbReference type="PANTHER" id="PTHR43782">
    <property type="entry name" value="ARGINASE"/>
    <property type="match status" value="1"/>
</dbReference>
<evidence type="ECO:0000256" key="13">
    <source>
        <dbReference type="RuleBase" id="RU361159"/>
    </source>
</evidence>
<name>A0A916REE9_9HYPH</name>
<evidence type="ECO:0000256" key="11">
    <source>
        <dbReference type="PROSITE-ProRule" id="PRU00742"/>
    </source>
</evidence>
<dbReference type="InterPro" id="IPR020855">
    <property type="entry name" value="Ureohydrolase_Mn_BS"/>
</dbReference>
<proteinExistence type="inferred from homology"/>
<evidence type="ECO:0000256" key="6">
    <source>
        <dbReference type="ARBA" id="ARBA00022801"/>
    </source>
</evidence>
<evidence type="ECO:0000313" key="14">
    <source>
        <dbReference type="EMBL" id="GGA53182.1"/>
    </source>
</evidence>
<dbReference type="PROSITE" id="PS51409">
    <property type="entry name" value="ARGINASE_2"/>
    <property type="match status" value="1"/>
</dbReference>
<feature type="binding site" evidence="10">
    <location>
        <position position="101"/>
    </location>
    <ligand>
        <name>Mn(2+)</name>
        <dbReference type="ChEBI" id="CHEBI:29035"/>
        <label>1</label>
    </ligand>
</feature>
<accession>A0A916REE9</accession>
<evidence type="ECO:0000256" key="2">
    <source>
        <dbReference type="ARBA" id="ARBA00012168"/>
    </source>
</evidence>
<comment type="catalytic activity">
    <reaction evidence="8 13">
        <text>L-arginine + H2O = urea + L-ornithine</text>
        <dbReference type="Rhea" id="RHEA:20569"/>
        <dbReference type="ChEBI" id="CHEBI:15377"/>
        <dbReference type="ChEBI" id="CHEBI:16199"/>
        <dbReference type="ChEBI" id="CHEBI:32682"/>
        <dbReference type="ChEBI" id="CHEBI:46911"/>
        <dbReference type="EC" id="3.5.3.1"/>
    </reaction>
</comment>
<evidence type="ECO:0000256" key="7">
    <source>
        <dbReference type="ARBA" id="ARBA00023211"/>
    </source>
</evidence>
<gene>
    <name evidence="14" type="primary">arcA1</name>
    <name evidence="14" type="ORF">GCM10011499_24140</name>
</gene>
<dbReference type="RefSeq" id="WP_127070992.1">
    <property type="nucleotide sequence ID" value="NZ_BMKB01000003.1"/>
</dbReference>
<evidence type="ECO:0000313" key="15">
    <source>
        <dbReference type="Proteomes" id="UP000596977"/>
    </source>
</evidence>
<evidence type="ECO:0000256" key="1">
    <source>
        <dbReference type="ARBA" id="ARBA00005098"/>
    </source>
</evidence>
<dbReference type="EC" id="3.5.3.1" evidence="2 9"/>
<organism evidence="14 15">
    <name type="scientific">Pelagibacterium lentulum</name>
    <dbReference type="NCBI Taxonomy" id="2029865"/>
    <lineage>
        <taxon>Bacteria</taxon>
        <taxon>Pseudomonadati</taxon>
        <taxon>Pseudomonadota</taxon>
        <taxon>Alphaproteobacteria</taxon>
        <taxon>Hyphomicrobiales</taxon>
        <taxon>Devosiaceae</taxon>
        <taxon>Pelagibacterium</taxon>
    </lineage>
</organism>
<dbReference type="EMBL" id="BMKB01000003">
    <property type="protein sequence ID" value="GGA53182.1"/>
    <property type="molecule type" value="Genomic_DNA"/>
</dbReference>
<dbReference type="InterPro" id="IPR023696">
    <property type="entry name" value="Ureohydrolase_dom_sf"/>
</dbReference>
<dbReference type="GO" id="GO:0030145">
    <property type="term" value="F:manganese ion binding"/>
    <property type="evidence" value="ECO:0007669"/>
    <property type="project" value="TreeGrafter"/>
</dbReference>
<protein>
    <recommendedName>
        <fullName evidence="3 9">Arginase</fullName>
        <ecNumber evidence="2 9">3.5.3.1</ecNumber>
    </recommendedName>
</protein>
<evidence type="ECO:0000256" key="8">
    <source>
        <dbReference type="ARBA" id="ARBA00047391"/>
    </source>
</evidence>
<dbReference type="CDD" id="cd09989">
    <property type="entry name" value="Arginase"/>
    <property type="match status" value="1"/>
</dbReference>
<dbReference type="GO" id="GO:0006525">
    <property type="term" value="P:arginine metabolic process"/>
    <property type="evidence" value="ECO:0007669"/>
    <property type="project" value="UniProtKB-KW"/>
</dbReference>
<dbReference type="SUPFAM" id="SSF52768">
    <property type="entry name" value="Arginase/deacetylase"/>
    <property type="match status" value="1"/>
</dbReference>